<feature type="compositionally biased region" description="Basic and acidic residues" evidence="11">
    <location>
        <begin position="531"/>
        <end position="549"/>
    </location>
</feature>
<dbReference type="OrthoDB" id="2901184at2759"/>
<evidence type="ECO:0000313" key="13">
    <source>
        <dbReference type="EMBL" id="USP73951.1"/>
    </source>
</evidence>
<feature type="region of interest" description="Disordered" evidence="11">
    <location>
        <begin position="658"/>
        <end position="711"/>
    </location>
</feature>
<keyword evidence="6" id="KW-0963">Cytoplasm</keyword>
<dbReference type="Gene3D" id="2.40.128.310">
    <property type="entry name" value="Protein HRI1, C-terminal domain"/>
    <property type="match status" value="1"/>
</dbReference>
<dbReference type="CDD" id="cd11693">
    <property type="entry name" value="HRI1_C_like"/>
    <property type="match status" value="1"/>
</dbReference>
<feature type="transmembrane region" description="Helical" evidence="12">
    <location>
        <begin position="158"/>
        <end position="177"/>
    </location>
</feature>
<evidence type="ECO:0000256" key="9">
    <source>
        <dbReference type="ARBA" id="ARBA00023136"/>
    </source>
</evidence>
<dbReference type="InterPro" id="IPR004695">
    <property type="entry name" value="SLAC1/Mae1/Ssu1/TehA"/>
</dbReference>
<dbReference type="GO" id="GO:0016020">
    <property type="term" value="C:membrane"/>
    <property type="evidence" value="ECO:0007669"/>
    <property type="project" value="UniProtKB-SubCell"/>
</dbReference>
<keyword evidence="7 12" id="KW-0812">Transmembrane</keyword>
<dbReference type="AlphaFoldDB" id="A0A9Q8Z121"/>
<dbReference type="Proteomes" id="UP001056012">
    <property type="component" value="Chromosome 1"/>
</dbReference>
<dbReference type="Pfam" id="PF03595">
    <property type="entry name" value="SLAC1"/>
    <property type="match status" value="1"/>
</dbReference>
<feature type="transmembrane region" description="Helical" evidence="12">
    <location>
        <begin position="479"/>
        <end position="502"/>
    </location>
</feature>
<dbReference type="GO" id="GO:0005737">
    <property type="term" value="C:cytoplasm"/>
    <property type="evidence" value="ECO:0007669"/>
    <property type="project" value="UniProtKB-SubCell"/>
</dbReference>
<protein>
    <recommendedName>
        <fullName evidence="5">Protein HRI1</fullName>
    </recommendedName>
</protein>
<reference evidence="13" key="1">
    <citation type="submission" date="2021-12" db="EMBL/GenBank/DDBJ databases">
        <title>Curvularia clavata genome.</title>
        <authorList>
            <person name="Cao Y."/>
        </authorList>
    </citation>
    <scope>NUCLEOTIDE SEQUENCE</scope>
    <source>
        <strain evidence="13">Yc1106</strain>
    </source>
</reference>
<evidence type="ECO:0000256" key="10">
    <source>
        <dbReference type="ARBA" id="ARBA00023242"/>
    </source>
</evidence>
<dbReference type="CDD" id="cd09317">
    <property type="entry name" value="TDT_Mae1_like"/>
    <property type="match status" value="1"/>
</dbReference>
<dbReference type="PANTHER" id="PTHR31162">
    <property type="entry name" value="MALIC ACID TRANSPORT PROTEIN-RELATED"/>
    <property type="match status" value="1"/>
</dbReference>
<comment type="subcellular location">
    <subcellularLocation>
        <location evidence="3">Cytoplasm</location>
    </subcellularLocation>
    <subcellularLocation>
        <location evidence="2">Membrane</location>
        <topology evidence="2">Multi-pass membrane protein</topology>
    </subcellularLocation>
    <subcellularLocation>
        <location evidence="1">Nucleus</location>
    </subcellularLocation>
</comment>
<accession>A0A9Q8Z121</accession>
<evidence type="ECO:0000256" key="7">
    <source>
        <dbReference type="ARBA" id="ARBA00022692"/>
    </source>
</evidence>
<organism evidence="13 14">
    <name type="scientific">Curvularia clavata</name>
    <dbReference type="NCBI Taxonomy" id="95742"/>
    <lineage>
        <taxon>Eukaryota</taxon>
        <taxon>Fungi</taxon>
        <taxon>Dikarya</taxon>
        <taxon>Ascomycota</taxon>
        <taxon>Pezizomycotina</taxon>
        <taxon>Dothideomycetes</taxon>
        <taxon>Pleosporomycetidae</taxon>
        <taxon>Pleosporales</taxon>
        <taxon>Pleosporineae</taxon>
        <taxon>Pleosporaceae</taxon>
        <taxon>Curvularia</taxon>
    </lineage>
</organism>
<feature type="region of interest" description="Disordered" evidence="11">
    <location>
        <begin position="521"/>
        <end position="575"/>
    </location>
</feature>
<dbReference type="Pfam" id="PF16815">
    <property type="entry name" value="HRI1"/>
    <property type="match status" value="1"/>
</dbReference>
<evidence type="ECO:0000256" key="2">
    <source>
        <dbReference type="ARBA" id="ARBA00004141"/>
    </source>
</evidence>
<feature type="transmembrane region" description="Helical" evidence="12">
    <location>
        <begin position="452"/>
        <end position="473"/>
    </location>
</feature>
<proteinExistence type="inferred from homology"/>
<evidence type="ECO:0000256" key="3">
    <source>
        <dbReference type="ARBA" id="ARBA00004496"/>
    </source>
</evidence>
<dbReference type="GO" id="GO:0015140">
    <property type="term" value="F:malate transmembrane transporter activity"/>
    <property type="evidence" value="ECO:0007669"/>
    <property type="project" value="InterPro"/>
</dbReference>
<feature type="transmembrane region" description="Helical" evidence="12">
    <location>
        <begin position="228"/>
        <end position="249"/>
    </location>
</feature>
<dbReference type="InterPro" id="IPR031818">
    <property type="entry name" value="Hri1"/>
</dbReference>
<feature type="transmembrane region" description="Helical" evidence="12">
    <location>
        <begin position="183"/>
        <end position="207"/>
    </location>
</feature>
<evidence type="ECO:0000313" key="14">
    <source>
        <dbReference type="Proteomes" id="UP001056012"/>
    </source>
</evidence>
<feature type="compositionally biased region" description="Basic and acidic residues" evidence="11">
    <location>
        <begin position="91"/>
        <end position="115"/>
    </location>
</feature>
<feature type="compositionally biased region" description="Low complexity" evidence="11">
    <location>
        <begin position="687"/>
        <end position="703"/>
    </location>
</feature>
<keyword evidence="14" id="KW-1185">Reference proteome</keyword>
<keyword evidence="8 12" id="KW-1133">Transmembrane helix</keyword>
<dbReference type="InterPro" id="IPR043047">
    <property type="entry name" value="Hri1_N_sf"/>
</dbReference>
<feature type="transmembrane region" description="Helical" evidence="12">
    <location>
        <begin position="406"/>
        <end position="431"/>
    </location>
</feature>
<dbReference type="GO" id="GO:0005634">
    <property type="term" value="C:nucleus"/>
    <property type="evidence" value="ECO:0007669"/>
    <property type="project" value="UniProtKB-SubCell"/>
</dbReference>
<evidence type="ECO:0000256" key="11">
    <source>
        <dbReference type="SAM" id="MobiDB-lite"/>
    </source>
</evidence>
<dbReference type="EMBL" id="CP089274">
    <property type="protein sequence ID" value="USP73951.1"/>
    <property type="molecule type" value="Genomic_DNA"/>
</dbReference>
<evidence type="ECO:0000256" key="12">
    <source>
        <dbReference type="SAM" id="Phobius"/>
    </source>
</evidence>
<evidence type="ECO:0000256" key="1">
    <source>
        <dbReference type="ARBA" id="ARBA00004123"/>
    </source>
</evidence>
<feature type="transmembrane region" description="Helical" evidence="12">
    <location>
        <begin position="296"/>
        <end position="313"/>
    </location>
</feature>
<dbReference type="Gene3D" id="1.50.10.150">
    <property type="entry name" value="Voltage-dependent anion channel"/>
    <property type="match status" value="1"/>
</dbReference>
<gene>
    <name evidence="13" type="ORF">yc1106_01225</name>
</gene>
<comment type="similarity">
    <text evidence="4">Belongs to the HRI1 family.</text>
</comment>
<dbReference type="InterPro" id="IPR038744">
    <property type="entry name" value="Hri1_N"/>
</dbReference>
<dbReference type="Gene3D" id="2.40.128.320">
    <property type="entry name" value="Protein HRI1, N-terminal domain"/>
    <property type="match status" value="1"/>
</dbReference>
<keyword evidence="9 12" id="KW-0472">Membrane</keyword>
<dbReference type="InterPro" id="IPR030185">
    <property type="entry name" value="Mae1"/>
</dbReference>
<dbReference type="VEuPathDB" id="FungiDB:yc1106_01225"/>
<sequence>MNRNAQNLAIPRLPTTNSFPPISNVHRPESRASTESVSSAEERLQWRSHPNVATPLPDPTGQNPFDDPNLSLSSPLSRESGILENDASGQLRKEEEEEYHDHARTESTSSEKVEEPGPLVPVTSNRSTRRSAHGTLKADVPEKRKNLTFKERIRHFTWTWFCLTMATGGISNVLYSVPFRFRGLYALGCIFFILNIVFFLFNCIMISCRFYFYPRTFKASFLHPTESLFIPAAMVSFGMILINVSQYGVGHAGVGEWLERIMIVLFWMDCGLAICFSVGIYLLMWSTTTFTISQMTPIWIFPAYPLLIIGPHAGNLAPKVNNPTIALTIILTGYVVQGIGFLVSLMIYAAFIYRLMTQKLPKESLRPGMFISVGPSGFTIAGVVTMGQELPRTVASDFMGEGNGELAGKVGMICANFLGLWLWGLALWFFLISVGAHWSCARRGKMDFAMTWYSFIFPNTALTTSTFAISRCLNGNKPIAYVGCVMTVALIVMWLFVIFMNVRAVFIRQILWPEKQEDRTEGGWKQQTAEEQQRRQRERELADGGESMRGRAWSRARGLQRRDQAPANDAFGAPMPSLARAQTETCGLEQGACRTSVYHENLYRIKIKIRQLKAAASERAVLTAVAHLSAPLFHFEIQTPASMATENKDEKKLPLLDASANREGNANEVSVGTTSDSSDIIYTPPDSASNMPSSTSSNNTSSPGLLHTDKSSHLDATATPFHYPTSQNTDGSSSNISVREYIYFLPYPLPAGTPIPYSINLPDRNPLNLPTQQFEPTSTLVLTSPLRTFVDIRIYKPFSTPAISGANPGSSQRLEWAFAGTSTSVPKPSPEDEEGGWENVTHSTWTHWLDSRFPVGDPDIPVDEGDMYPIEADLTLEVGHAFHPALDAVKTHEEMWRDEEVKAMSTTGGGKGESKVCVVLRCQNDNAGVRGVVVRVGQYVQGILMQGAETTVERWEWVKRDDGEGEWERKVRIGEAFLPCAVCFRGEVLAVGGKVRFGGFEWGVEEVWEWV</sequence>
<evidence type="ECO:0000256" key="8">
    <source>
        <dbReference type="ARBA" id="ARBA00022989"/>
    </source>
</evidence>
<feature type="region of interest" description="Disordered" evidence="11">
    <location>
        <begin position="1"/>
        <end position="137"/>
    </location>
</feature>
<feature type="compositionally biased region" description="Polar residues" evidence="11">
    <location>
        <begin position="662"/>
        <end position="680"/>
    </location>
</feature>
<evidence type="ECO:0000256" key="4">
    <source>
        <dbReference type="ARBA" id="ARBA00005229"/>
    </source>
</evidence>
<feature type="transmembrane region" description="Helical" evidence="12">
    <location>
        <begin position="365"/>
        <end position="386"/>
    </location>
</feature>
<feature type="transmembrane region" description="Helical" evidence="12">
    <location>
        <begin position="325"/>
        <end position="353"/>
    </location>
</feature>
<evidence type="ECO:0000256" key="5">
    <source>
        <dbReference type="ARBA" id="ARBA00017063"/>
    </source>
</evidence>
<name>A0A9Q8Z121_CURCL</name>
<feature type="transmembrane region" description="Helical" evidence="12">
    <location>
        <begin position="261"/>
        <end position="284"/>
    </location>
</feature>
<dbReference type="InterPro" id="IPR038665">
    <property type="entry name" value="Voltage-dep_anion_channel_sf"/>
</dbReference>
<dbReference type="CDD" id="cd11692">
    <property type="entry name" value="HRI1_N_like"/>
    <property type="match status" value="1"/>
</dbReference>
<evidence type="ECO:0000256" key="6">
    <source>
        <dbReference type="ARBA" id="ARBA00022490"/>
    </source>
</evidence>
<dbReference type="PANTHER" id="PTHR31162:SF3">
    <property type="entry name" value="TRANSPORTER_MALIC ACID TRANSPORT PROTEIN, PUTATIVE-RELATED"/>
    <property type="match status" value="1"/>
</dbReference>
<keyword evidence="10" id="KW-0539">Nucleus</keyword>